<name>A0A5M3TEZ3_LIMPL</name>
<gene>
    <name evidence="1" type="ORF">NIES46_47520</name>
</gene>
<keyword evidence="2" id="KW-1185">Reference proteome</keyword>
<evidence type="ECO:0000313" key="1">
    <source>
        <dbReference type="EMBL" id="GCE96680.1"/>
    </source>
</evidence>
<comment type="caution">
    <text evidence="1">The sequence shown here is derived from an EMBL/GenBank/DDBJ whole genome shotgun (WGS) entry which is preliminary data.</text>
</comment>
<evidence type="ECO:0000313" key="2">
    <source>
        <dbReference type="Proteomes" id="UP000326169"/>
    </source>
</evidence>
<proteinExistence type="predicted"/>
<dbReference type="RefSeq" id="WP_006616085.1">
    <property type="nucleotide sequence ID" value="NZ_BIMW01000229.1"/>
</dbReference>
<dbReference type="GeneID" id="301685457"/>
<reference evidence="1 2" key="1">
    <citation type="journal article" date="2019" name="J Genomics">
        <title>The Draft Genome of a Hydrogen-producing Cyanobacterium, Arthrospira platensis NIES-46.</title>
        <authorList>
            <person name="Suzuki S."/>
            <person name="Yamaguchi H."/>
            <person name="Kawachi M."/>
        </authorList>
    </citation>
    <scope>NUCLEOTIDE SEQUENCE [LARGE SCALE GENOMIC DNA]</scope>
    <source>
        <strain evidence="1 2">NIES-46</strain>
    </source>
</reference>
<organism evidence="1 2">
    <name type="scientific">Limnospira platensis NIES-46</name>
    <dbReference type="NCBI Taxonomy" id="1236695"/>
    <lineage>
        <taxon>Bacteria</taxon>
        <taxon>Bacillati</taxon>
        <taxon>Cyanobacteriota</taxon>
        <taxon>Cyanophyceae</taxon>
        <taxon>Oscillatoriophycideae</taxon>
        <taxon>Oscillatoriales</taxon>
        <taxon>Sirenicapillariaceae</taxon>
        <taxon>Limnospira</taxon>
    </lineage>
</organism>
<protein>
    <submittedName>
        <fullName evidence="1">Uncharacterized protein</fullName>
    </submittedName>
</protein>
<dbReference type="Proteomes" id="UP000326169">
    <property type="component" value="Unassembled WGS sequence"/>
</dbReference>
<accession>A0A5M3TEZ3</accession>
<dbReference type="EMBL" id="BIMW01000229">
    <property type="protein sequence ID" value="GCE96680.1"/>
    <property type="molecule type" value="Genomic_DNA"/>
</dbReference>
<sequence>MNKLHYKGIFTITGKLVNATYNPHLFKPETAQIAYRMVTPIKEHHTQKIRDLTKEYTGCYFPRGDYQGSCIARLSNGMLRVSIVGNSQFWNICNMISNVAINHQRKTKMSIGYYGKKQDDKFSYCSAVKPGETGTFLVI</sequence>